<evidence type="ECO:0000313" key="2">
    <source>
        <dbReference type="Proteomes" id="UP000789920"/>
    </source>
</evidence>
<comment type="caution">
    <text evidence="1">The sequence shown here is derived from an EMBL/GenBank/DDBJ whole genome shotgun (WGS) entry which is preliminary data.</text>
</comment>
<evidence type="ECO:0000313" key="1">
    <source>
        <dbReference type="EMBL" id="CAG8647256.1"/>
    </source>
</evidence>
<keyword evidence="2" id="KW-1185">Reference proteome</keyword>
<proteinExistence type="predicted"/>
<feature type="non-terminal residue" evidence="1">
    <location>
        <position position="1"/>
    </location>
</feature>
<reference evidence="1" key="1">
    <citation type="submission" date="2021-06" db="EMBL/GenBank/DDBJ databases">
        <authorList>
            <person name="Kallberg Y."/>
            <person name="Tangrot J."/>
            <person name="Rosling A."/>
        </authorList>
    </citation>
    <scope>NUCLEOTIDE SEQUENCE</scope>
    <source>
        <strain evidence="1">MA461A</strain>
    </source>
</reference>
<accession>A0ACA9NGS8</accession>
<name>A0ACA9NGS8_9GLOM</name>
<organism evidence="1 2">
    <name type="scientific">Racocetra persica</name>
    <dbReference type="NCBI Taxonomy" id="160502"/>
    <lineage>
        <taxon>Eukaryota</taxon>
        <taxon>Fungi</taxon>
        <taxon>Fungi incertae sedis</taxon>
        <taxon>Mucoromycota</taxon>
        <taxon>Glomeromycotina</taxon>
        <taxon>Glomeromycetes</taxon>
        <taxon>Diversisporales</taxon>
        <taxon>Gigasporaceae</taxon>
        <taxon>Racocetra</taxon>
    </lineage>
</organism>
<protein>
    <submittedName>
        <fullName evidence="1">27362_t:CDS:1</fullName>
    </submittedName>
</protein>
<dbReference type="Proteomes" id="UP000789920">
    <property type="component" value="Unassembled WGS sequence"/>
</dbReference>
<sequence length="110" mass="12915">NENYGFDDEPVEPCKIRPKSEEFENLTMNKDSDDKLPDSDSLKERFEEFLDMWVEIAAKEVEEINEKDDDDDNKMLSKIKDVIHPAINPAAKFQSGLVHIYIRSRYQYCP</sequence>
<dbReference type="EMBL" id="CAJVQC010013334">
    <property type="protein sequence ID" value="CAG8647256.1"/>
    <property type="molecule type" value="Genomic_DNA"/>
</dbReference>
<gene>
    <name evidence="1" type="ORF">RPERSI_LOCUS7726</name>
</gene>